<dbReference type="STRING" id="1484053.SAMN05444274_10333"/>
<dbReference type="InterPro" id="IPR013249">
    <property type="entry name" value="RNA_pol_sigma70_r4_t2"/>
</dbReference>
<keyword evidence="7" id="KW-1185">Reference proteome</keyword>
<dbReference type="InterPro" id="IPR014284">
    <property type="entry name" value="RNA_pol_sigma-70_dom"/>
</dbReference>
<dbReference type="Proteomes" id="UP000184164">
    <property type="component" value="Unassembled WGS sequence"/>
</dbReference>
<comment type="similarity">
    <text evidence="1">Belongs to the sigma-70 factor family. ECF subfamily.</text>
</comment>
<dbReference type="InterPro" id="IPR039425">
    <property type="entry name" value="RNA_pol_sigma-70-like"/>
</dbReference>
<evidence type="ECO:0000256" key="1">
    <source>
        <dbReference type="ARBA" id="ARBA00010641"/>
    </source>
</evidence>
<sequence>MHYHVLKHDAHKHARLNNLWQRCKLCRAHFALIHKVVLSELFFYFCPIMRGSIGLTRKEEHNDDYSLWKKLTEGDDLAFFAVYDQYYDALYNYGIRFSRDTDMIKDCIHDLFLDLYKYRFRLSPTDNIRFYLFRSLRRLIHKQHGKIISVVEDENLLLQKDISVLAFEDVVIASETKDENQKILDEAMAELSDKQRESLSLKFEQNFSYKEIADILGISVESARTSVYRALKDLRKALKKKGISSFVLFLLLRNKNG</sequence>
<evidence type="ECO:0000313" key="6">
    <source>
        <dbReference type="EMBL" id="SHE93906.1"/>
    </source>
</evidence>
<reference evidence="6 7" key="1">
    <citation type="submission" date="2016-11" db="EMBL/GenBank/DDBJ databases">
        <authorList>
            <person name="Jaros S."/>
            <person name="Januszkiewicz K."/>
            <person name="Wedrychowicz H."/>
        </authorList>
    </citation>
    <scope>NUCLEOTIDE SEQUENCE [LARGE SCALE GENOMIC DNA]</scope>
    <source>
        <strain evidence="6 7">DSM 26910</strain>
    </source>
</reference>
<keyword evidence="2" id="KW-0805">Transcription regulation</keyword>
<evidence type="ECO:0000256" key="4">
    <source>
        <dbReference type="ARBA" id="ARBA00023163"/>
    </source>
</evidence>
<dbReference type="SUPFAM" id="SSF88946">
    <property type="entry name" value="Sigma2 domain of RNA polymerase sigma factors"/>
    <property type="match status" value="1"/>
</dbReference>
<proteinExistence type="inferred from homology"/>
<protein>
    <submittedName>
        <fullName evidence="6">RNA polymerase sigma-70 factor, ECF subfamily</fullName>
    </submittedName>
</protein>
<keyword evidence="4" id="KW-0804">Transcription</keyword>
<dbReference type="InterPro" id="IPR013325">
    <property type="entry name" value="RNA_pol_sigma_r2"/>
</dbReference>
<dbReference type="PANTHER" id="PTHR43133">
    <property type="entry name" value="RNA POLYMERASE ECF-TYPE SIGMA FACTO"/>
    <property type="match status" value="1"/>
</dbReference>
<dbReference type="GO" id="GO:0016987">
    <property type="term" value="F:sigma factor activity"/>
    <property type="evidence" value="ECO:0007669"/>
    <property type="project" value="UniProtKB-KW"/>
</dbReference>
<keyword evidence="3" id="KW-0731">Sigma factor</keyword>
<dbReference type="NCBIfam" id="TIGR02937">
    <property type="entry name" value="sigma70-ECF"/>
    <property type="match status" value="1"/>
</dbReference>
<evidence type="ECO:0000313" key="7">
    <source>
        <dbReference type="Proteomes" id="UP000184164"/>
    </source>
</evidence>
<dbReference type="InterPro" id="IPR013324">
    <property type="entry name" value="RNA_pol_sigma_r3/r4-like"/>
</dbReference>
<dbReference type="Gene3D" id="1.10.1740.10">
    <property type="match status" value="1"/>
</dbReference>
<dbReference type="SUPFAM" id="SSF88659">
    <property type="entry name" value="Sigma3 and sigma4 domains of RNA polymerase sigma factors"/>
    <property type="match status" value="1"/>
</dbReference>
<gene>
    <name evidence="6" type="ORF">SAMN05444274_10333</name>
</gene>
<dbReference type="GO" id="GO:0006352">
    <property type="term" value="P:DNA-templated transcription initiation"/>
    <property type="evidence" value="ECO:0007669"/>
    <property type="project" value="InterPro"/>
</dbReference>
<dbReference type="Gene3D" id="1.10.10.10">
    <property type="entry name" value="Winged helix-like DNA-binding domain superfamily/Winged helix DNA-binding domain"/>
    <property type="match status" value="1"/>
</dbReference>
<dbReference type="PANTHER" id="PTHR43133:SF46">
    <property type="entry name" value="RNA POLYMERASE SIGMA-70 FACTOR ECF SUBFAMILY"/>
    <property type="match status" value="1"/>
</dbReference>
<dbReference type="OrthoDB" id="1121921at2"/>
<name>A0A1M4XKH5_9BACT</name>
<dbReference type="Pfam" id="PF08281">
    <property type="entry name" value="Sigma70_r4_2"/>
    <property type="match status" value="1"/>
</dbReference>
<organism evidence="6 7">
    <name type="scientific">Mariniphaga anaerophila</name>
    <dbReference type="NCBI Taxonomy" id="1484053"/>
    <lineage>
        <taxon>Bacteria</taxon>
        <taxon>Pseudomonadati</taxon>
        <taxon>Bacteroidota</taxon>
        <taxon>Bacteroidia</taxon>
        <taxon>Marinilabiliales</taxon>
        <taxon>Prolixibacteraceae</taxon>
        <taxon>Mariniphaga</taxon>
    </lineage>
</organism>
<dbReference type="GO" id="GO:0003677">
    <property type="term" value="F:DNA binding"/>
    <property type="evidence" value="ECO:0007669"/>
    <property type="project" value="InterPro"/>
</dbReference>
<feature type="domain" description="RNA polymerase sigma factor 70 region 4 type 2" evidence="5">
    <location>
        <begin position="183"/>
        <end position="234"/>
    </location>
</feature>
<dbReference type="CDD" id="cd06171">
    <property type="entry name" value="Sigma70_r4"/>
    <property type="match status" value="1"/>
</dbReference>
<evidence type="ECO:0000256" key="3">
    <source>
        <dbReference type="ARBA" id="ARBA00023082"/>
    </source>
</evidence>
<evidence type="ECO:0000259" key="5">
    <source>
        <dbReference type="Pfam" id="PF08281"/>
    </source>
</evidence>
<accession>A0A1M4XKH5</accession>
<evidence type="ECO:0000256" key="2">
    <source>
        <dbReference type="ARBA" id="ARBA00023015"/>
    </source>
</evidence>
<dbReference type="EMBL" id="FQUM01000003">
    <property type="protein sequence ID" value="SHE93906.1"/>
    <property type="molecule type" value="Genomic_DNA"/>
</dbReference>
<dbReference type="InterPro" id="IPR036388">
    <property type="entry name" value="WH-like_DNA-bd_sf"/>
</dbReference>
<dbReference type="AlphaFoldDB" id="A0A1M4XKH5"/>